<dbReference type="EMBL" id="JAGGJU010000004">
    <property type="protein sequence ID" value="MBP1850503.1"/>
    <property type="molecule type" value="Genomic_DNA"/>
</dbReference>
<dbReference type="RefSeq" id="WP_209944259.1">
    <property type="nucleotide sequence ID" value="NZ_JAGGJU010000004.1"/>
</dbReference>
<gene>
    <name evidence="2" type="ORF">J2Z17_001937</name>
</gene>
<accession>A0ABS4DXT5</accession>
<organism evidence="2 3">
    <name type="scientific">Rhizobium halophytocola</name>
    <dbReference type="NCBI Taxonomy" id="735519"/>
    <lineage>
        <taxon>Bacteria</taxon>
        <taxon>Pseudomonadati</taxon>
        <taxon>Pseudomonadota</taxon>
        <taxon>Alphaproteobacteria</taxon>
        <taxon>Hyphomicrobiales</taxon>
        <taxon>Rhizobiaceae</taxon>
        <taxon>Rhizobium/Agrobacterium group</taxon>
        <taxon>Rhizobium</taxon>
    </lineage>
</organism>
<dbReference type="InterPro" id="IPR009506">
    <property type="entry name" value="YjiS-like"/>
</dbReference>
<comment type="caution">
    <text evidence="2">The sequence shown here is derived from an EMBL/GenBank/DDBJ whole genome shotgun (WGS) entry which is preliminary data.</text>
</comment>
<keyword evidence="3" id="KW-1185">Reference proteome</keyword>
<evidence type="ECO:0000313" key="3">
    <source>
        <dbReference type="Proteomes" id="UP000759443"/>
    </source>
</evidence>
<sequence>MSTVAFSPATAAQPVALSTNVVVAVLTRVAGRWQMIVNRRAAQRLCDLDDHALADIGLTRSDLDSVFARAGLIGDPTVDLARLARHRSVASL</sequence>
<name>A0ABS4DXT5_9HYPH</name>
<reference evidence="2 3" key="1">
    <citation type="submission" date="2021-03" db="EMBL/GenBank/DDBJ databases">
        <title>Genomic Encyclopedia of Type Strains, Phase IV (KMG-IV): sequencing the most valuable type-strain genomes for metagenomic binning, comparative biology and taxonomic classification.</title>
        <authorList>
            <person name="Goeker M."/>
        </authorList>
    </citation>
    <scope>NUCLEOTIDE SEQUENCE [LARGE SCALE GENOMIC DNA]</scope>
    <source>
        <strain evidence="2 3">DSM 21600</strain>
    </source>
</reference>
<proteinExistence type="predicted"/>
<dbReference type="Pfam" id="PF06568">
    <property type="entry name" value="YjiS-like"/>
    <property type="match status" value="1"/>
</dbReference>
<protein>
    <submittedName>
        <fullName evidence="2">Uncharacterized protein YjiS (DUF1127 family)</fullName>
    </submittedName>
</protein>
<feature type="domain" description="YjiS-like" evidence="1">
    <location>
        <begin position="33"/>
        <end position="63"/>
    </location>
</feature>
<evidence type="ECO:0000313" key="2">
    <source>
        <dbReference type="EMBL" id="MBP1850503.1"/>
    </source>
</evidence>
<evidence type="ECO:0000259" key="1">
    <source>
        <dbReference type="Pfam" id="PF06568"/>
    </source>
</evidence>
<dbReference type="Proteomes" id="UP000759443">
    <property type="component" value="Unassembled WGS sequence"/>
</dbReference>